<comment type="subcellular location">
    <subcellularLocation>
        <location evidence="1">Membrane</location>
        <topology evidence="1">Multi-pass membrane protein</topology>
    </subcellularLocation>
</comment>
<comment type="caution">
    <text evidence="8">The sequence shown here is derived from an EMBL/GenBank/DDBJ whole genome shotgun (WGS) entry which is preliminary data.</text>
</comment>
<dbReference type="PANTHER" id="PTHR21355:SF0">
    <property type="entry name" value="G-PROTEIN COUPLED RECEPTOR-ASSOCIATED PROTEIN LMBRD2"/>
    <property type="match status" value="1"/>
</dbReference>
<feature type="transmembrane region" description="Helical" evidence="7">
    <location>
        <begin position="31"/>
        <end position="52"/>
    </location>
</feature>
<gene>
    <name evidence="8" type="ORF">ILEXP_LOCUS27826</name>
</gene>
<evidence type="ECO:0000256" key="3">
    <source>
        <dbReference type="ARBA" id="ARBA00022692"/>
    </source>
</evidence>
<protein>
    <recommendedName>
        <fullName evidence="10">LMBR1-like membrane protein</fullName>
    </recommendedName>
</protein>
<reference evidence="8 9" key="1">
    <citation type="submission" date="2024-02" db="EMBL/GenBank/DDBJ databases">
        <authorList>
            <person name="Vignale AGUSTIN F."/>
            <person name="Sosa J E."/>
            <person name="Modenutti C."/>
        </authorList>
    </citation>
    <scope>NUCLEOTIDE SEQUENCE [LARGE SCALE GENOMIC DNA]</scope>
</reference>
<feature type="transmembrane region" description="Helical" evidence="7">
    <location>
        <begin position="498"/>
        <end position="519"/>
    </location>
</feature>
<feature type="transmembrane region" description="Helical" evidence="7">
    <location>
        <begin position="179"/>
        <end position="202"/>
    </location>
</feature>
<organism evidence="8 9">
    <name type="scientific">Ilex paraguariensis</name>
    <name type="common">yerba mate</name>
    <dbReference type="NCBI Taxonomy" id="185542"/>
    <lineage>
        <taxon>Eukaryota</taxon>
        <taxon>Viridiplantae</taxon>
        <taxon>Streptophyta</taxon>
        <taxon>Embryophyta</taxon>
        <taxon>Tracheophyta</taxon>
        <taxon>Spermatophyta</taxon>
        <taxon>Magnoliopsida</taxon>
        <taxon>eudicotyledons</taxon>
        <taxon>Gunneridae</taxon>
        <taxon>Pentapetalae</taxon>
        <taxon>asterids</taxon>
        <taxon>campanulids</taxon>
        <taxon>Aquifoliales</taxon>
        <taxon>Aquifoliaceae</taxon>
        <taxon>Ilex</taxon>
    </lineage>
</organism>
<evidence type="ECO:0000256" key="5">
    <source>
        <dbReference type="ARBA" id="ARBA00023136"/>
    </source>
</evidence>
<evidence type="ECO:0000256" key="4">
    <source>
        <dbReference type="ARBA" id="ARBA00022989"/>
    </source>
</evidence>
<dbReference type="InterPro" id="IPR006876">
    <property type="entry name" value="LMBR1-like_membr_prot"/>
</dbReference>
<proteinExistence type="inferred from homology"/>
<feature type="compositionally biased region" description="Basic and acidic residues" evidence="6">
    <location>
        <begin position="826"/>
        <end position="836"/>
    </location>
</feature>
<evidence type="ECO:0000256" key="2">
    <source>
        <dbReference type="ARBA" id="ARBA00010487"/>
    </source>
</evidence>
<sequence>MWVFYLISLPLTLGMVIFTLKYFAGPYVPRYVYFTVGYTWFCSISVIILVPADIWTTIIGHDNGGISFFWSWSYWSTFLLTWLVVPLIQGYEDAGDFTVMERLKTSVHVNLVFYLAVGSVGLFGLILLITMQKPRCRSCVMFHLKENQLSGGLFGGCCQFFVGYLNVYGGPKSCDRSILGFPMACSNTFGLVTGAFLLGFGLSEIPKSIWRNADWITRQKVLSHKIAKMALKLDDAHQELSNAIVVAQATSKQISKRDPLRPYMDIIDNMLVQMFKEDPSFKPRGGQLGENDMDYDTDEKSMATLRCNLRGAREEYCRYKRWVDGKTCLVKFALVFVTQKHGLNLLSQFVQGWKFSNSWLLINCKRKEIVIRALLFSLKQQLCCSDFISVFDVGNEYLTYVREALELEDTMKNYERRNATGWKFVSSFSSERSGTLGSFFDTIEFIWRCVLRKQLEKFLAVIVGCMSVAILLAEATLLLSVDLSLFSILIKSVGKQEVFVQVFAFVPLMYMCVCTYYSLFKVGMLMFYSFTPKQTSSVSLLMICSMVARYAPPISYNFLNLIVLGEKNKPKETIFEKRMGNIDQAVPFFGSGFNRIYPLMMVIYTLLVVSNFFDRVINFFGNWKIFRFQTEADDMDGFDPSGLIILQKERTWLEEGCIVGEHVVPLARNFNDVAIDVESGIKSTDRNGVEMKATTNLTKDNLKGSSSKPLKDEVRRYGGSKEVISSKYAAMREQTIQASNMMPVENIASAKVSLLDAGRSPSSESPGVPAGLASKWASMKSGFQSFKANVAAKKLIPSRQLQDANHLTRVSSSESLDEIFQRLKRPALEHSSRRDEDGDEIDMGVSRPTR</sequence>
<dbReference type="EMBL" id="CAUOFW020003303">
    <property type="protein sequence ID" value="CAK9159143.1"/>
    <property type="molecule type" value="Genomic_DNA"/>
</dbReference>
<dbReference type="GO" id="GO:0016020">
    <property type="term" value="C:membrane"/>
    <property type="evidence" value="ECO:0007669"/>
    <property type="project" value="UniProtKB-SubCell"/>
</dbReference>
<name>A0ABC8SQJ9_9AQUA</name>
<keyword evidence="5 7" id="KW-0472">Membrane</keyword>
<evidence type="ECO:0000256" key="6">
    <source>
        <dbReference type="SAM" id="MobiDB-lite"/>
    </source>
</evidence>
<evidence type="ECO:0000256" key="7">
    <source>
        <dbReference type="SAM" id="Phobius"/>
    </source>
</evidence>
<keyword evidence="4 7" id="KW-1133">Transmembrane helix</keyword>
<evidence type="ECO:0000256" key="1">
    <source>
        <dbReference type="ARBA" id="ARBA00004141"/>
    </source>
</evidence>
<evidence type="ECO:0008006" key="10">
    <source>
        <dbReference type="Google" id="ProtNLM"/>
    </source>
</evidence>
<comment type="similarity">
    <text evidence="2">Belongs to the LIMR family.</text>
</comment>
<dbReference type="AlphaFoldDB" id="A0ABC8SQJ9"/>
<dbReference type="Pfam" id="PF04791">
    <property type="entry name" value="LMBR1"/>
    <property type="match status" value="1"/>
</dbReference>
<evidence type="ECO:0000313" key="8">
    <source>
        <dbReference type="EMBL" id="CAK9159143.1"/>
    </source>
</evidence>
<keyword evidence="9" id="KW-1185">Reference proteome</keyword>
<feature type="transmembrane region" description="Helical" evidence="7">
    <location>
        <begin position="7"/>
        <end position="25"/>
    </location>
</feature>
<feature type="transmembrane region" description="Helical" evidence="7">
    <location>
        <begin position="111"/>
        <end position="129"/>
    </location>
</feature>
<feature type="transmembrane region" description="Helical" evidence="7">
    <location>
        <begin position="149"/>
        <end position="167"/>
    </location>
</feature>
<evidence type="ECO:0000313" key="9">
    <source>
        <dbReference type="Proteomes" id="UP001642360"/>
    </source>
</evidence>
<accession>A0ABC8SQJ9</accession>
<feature type="transmembrane region" description="Helical" evidence="7">
    <location>
        <begin position="72"/>
        <end position="91"/>
    </location>
</feature>
<keyword evidence="3 7" id="KW-0812">Transmembrane</keyword>
<dbReference type="InterPro" id="IPR051584">
    <property type="entry name" value="GPCR-associated_LMBR1"/>
</dbReference>
<feature type="region of interest" description="Disordered" evidence="6">
    <location>
        <begin position="823"/>
        <end position="850"/>
    </location>
</feature>
<dbReference type="PANTHER" id="PTHR21355">
    <property type="entry name" value="G-PROTEIN COUPLED RECEPTOR-ASSOCIATED PROTEIN LMBRD2"/>
    <property type="match status" value="1"/>
</dbReference>
<dbReference type="Proteomes" id="UP001642360">
    <property type="component" value="Unassembled WGS sequence"/>
</dbReference>
<feature type="transmembrane region" description="Helical" evidence="7">
    <location>
        <begin position="458"/>
        <end position="478"/>
    </location>
</feature>
<feature type="transmembrane region" description="Helical" evidence="7">
    <location>
        <begin position="596"/>
        <end position="617"/>
    </location>
</feature>